<protein>
    <recommendedName>
        <fullName evidence="2 4">Acylphosphatase</fullName>
        <ecNumber evidence="2 4">3.6.1.7</ecNumber>
    </recommendedName>
</protein>
<comment type="catalytic activity">
    <reaction evidence="3 4 5">
        <text>an acyl phosphate + H2O = a carboxylate + phosphate + H(+)</text>
        <dbReference type="Rhea" id="RHEA:14965"/>
        <dbReference type="ChEBI" id="CHEBI:15377"/>
        <dbReference type="ChEBI" id="CHEBI:15378"/>
        <dbReference type="ChEBI" id="CHEBI:29067"/>
        <dbReference type="ChEBI" id="CHEBI:43474"/>
        <dbReference type="ChEBI" id="CHEBI:59918"/>
        <dbReference type="EC" id="3.6.1.7"/>
    </reaction>
</comment>
<dbReference type="RefSeq" id="WP_129968705.1">
    <property type="nucleotide sequence ID" value="NZ_JACCEW010000002.1"/>
</dbReference>
<evidence type="ECO:0000256" key="4">
    <source>
        <dbReference type="PROSITE-ProRule" id="PRU00520"/>
    </source>
</evidence>
<dbReference type="Pfam" id="PF00708">
    <property type="entry name" value="Acylphosphatase"/>
    <property type="match status" value="1"/>
</dbReference>
<evidence type="ECO:0000256" key="5">
    <source>
        <dbReference type="RuleBase" id="RU000553"/>
    </source>
</evidence>
<comment type="caution">
    <text evidence="8">The sequence shown here is derived from an EMBL/GenBank/DDBJ whole genome shotgun (WGS) entry which is preliminary data.</text>
</comment>
<evidence type="ECO:0000256" key="6">
    <source>
        <dbReference type="RuleBase" id="RU004168"/>
    </source>
</evidence>
<organism evidence="8 9">
    <name type="scientific">Allopusillimonas soli</name>
    <dbReference type="NCBI Taxonomy" id="659016"/>
    <lineage>
        <taxon>Bacteria</taxon>
        <taxon>Pseudomonadati</taxon>
        <taxon>Pseudomonadota</taxon>
        <taxon>Betaproteobacteria</taxon>
        <taxon>Burkholderiales</taxon>
        <taxon>Alcaligenaceae</taxon>
        <taxon>Allopusillimonas</taxon>
    </lineage>
</organism>
<evidence type="ECO:0000313" key="8">
    <source>
        <dbReference type="EMBL" id="NYT36764.1"/>
    </source>
</evidence>
<dbReference type="PROSITE" id="PS00151">
    <property type="entry name" value="ACYLPHOSPHATASE_2"/>
    <property type="match status" value="1"/>
</dbReference>
<dbReference type="InterPro" id="IPR001792">
    <property type="entry name" value="Acylphosphatase-like_dom"/>
</dbReference>
<dbReference type="PANTHER" id="PTHR47268:SF4">
    <property type="entry name" value="ACYLPHOSPHATASE"/>
    <property type="match status" value="1"/>
</dbReference>
<dbReference type="PRINTS" id="PR00112">
    <property type="entry name" value="ACYLPHPHTASE"/>
</dbReference>
<feature type="active site" evidence="4">
    <location>
        <position position="27"/>
    </location>
</feature>
<dbReference type="InterPro" id="IPR036046">
    <property type="entry name" value="Acylphosphatase-like_dom_sf"/>
</dbReference>
<evidence type="ECO:0000256" key="2">
    <source>
        <dbReference type="ARBA" id="ARBA00012150"/>
    </source>
</evidence>
<evidence type="ECO:0000256" key="3">
    <source>
        <dbReference type="ARBA" id="ARBA00047645"/>
    </source>
</evidence>
<dbReference type="SUPFAM" id="SSF54975">
    <property type="entry name" value="Acylphosphatase/BLUF domain-like"/>
    <property type="match status" value="1"/>
</dbReference>
<keyword evidence="4 5" id="KW-0378">Hydrolase</keyword>
<dbReference type="NCBIfam" id="NF010998">
    <property type="entry name" value="PRK14424.1"/>
    <property type="match status" value="1"/>
</dbReference>
<gene>
    <name evidence="8" type="ORF">H0A68_07750</name>
</gene>
<keyword evidence="9" id="KW-1185">Reference proteome</keyword>
<feature type="active site" evidence="4">
    <location>
        <position position="45"/>
    </location>
</feature>
<evidence type="ECO:0000313" key="9">
    <source>
        <dbReference type="Proteomes" id="UP000580517"/>
    </source>
</evidence>
<dbReference type="OrthoDB" id="5295388at2"/>
<reference evidence="8 9" key="1">
    <citation type="submission" date="2020-07" db="EMBL/GenBank/DDBJ databases">
        <title>Taxonomic revisions and descriptions of new bacterial species based on genomic comparisons in the high-G+C-content subgroup of the family Alcaligenaceae.</title>
        <authorList>
            <person name="Szabo A."/>
            <person name="Felfoldi T."/>
        </authorList>
    </citation>
    <scope>NUCLEOTIDE SEQUENCE [LARGE SCALE GENOMIC DNA]</scope>
    <source>
        <strain evidence="8 9">DSM 25264</strain>
    </source>
</reference>
<dbReference type="PROSITE" id="PS00150">
    <property type="entry name" value="ACYLPHOSPHATASE_1"/>
    <property type="match status" value="1"/>
</dbReference>
<dbReference type="Gene3D" id="3.30.70.100">
    <property type="match status" value="1"/>
</dbReference>
<dbReference type="PROSITE" id="PS51160">
    <property type="entry name" value="ACYLPHOSPHATASE_3"/>
    <property type="match status" value="1"/>
</dbReference>
<dbReference type="InterPro" id="IPR020456">
    <property type="entry name" value="Acylphosphatase"/>
</dbReference>
<dbReference type="EMBL" id="JACCEW010000002">
    <property type="protein sequence ID" value="NYT36764.1"/>
    <property type="molecule type" value="Genomic_DNA"/>
</dbReference>
<dbReference type="AlphaFoldDB" id="A0A853F817"/>
<dbReference type="EC" id="3.6.1.7" evidence="2 4"/>
<dbReference type="PANTHER" id="PTHR47268">
    <property type="entry name" value="ACYLPHOSPHATASE"/>
    <property type="match status" value="1"/>
</dbReference>
<feature type="domain" description="Acylphosphatase-like" evidence="7">
    <location>
        <begin position="12"/>
        <end position="98"/>
    </location>
</feature>
<proteinExistence type="inferred from homology"/>
<dbReference type="GO" id="GO:0003998">
    <property type="term" value="F:acylphosphatase activity"/>
    <property type="evidence" value="ECO:0007669"/>
    <property type="project" value="UniProtKB-EC"/>
</dbReference>
<accession>A0A853F817</accession>
<sequence>MKKLPRDHNLETLQARVTGRVQGVGFRAATVRQAHLMGVQGWVRNLEDGSVEVVLQGTPDRVDRLLSWLHSGPPAARVKDVEHSTMETERRYDRFEQI</sequence>
<dbReference type="Proteomes" id="UP000580517">
    <property type="component" value="Unassembled WGS sequence"/>
</dbReference>
<comment type="similarity">
    <text evidence="1 6">Belongs to the acylphosphatase family.</text>
</comment>
<evidence type="ECO:0000259" key="7">
    <source>
        <dbReference type="PROSITE" id="PS51160"/>
    </source>
</evidence>
<dbReference type="InterPro" id="IPR017968">
    <property type="entry name" value="Acylphosphatase_CS"/>
</dbReference>
<evidence type="ECO:0000256" key="1">
    <source>
        <dbReference type="ARBA" id="ARBA00005614"/>
    </source>
</evidence>
<name>A0A853F817_9BURK</name>